<reference evidence="1" key="1">
    <citation type="submission" date="2014-09" db="EMBL/GenBank/DDBJ databases">
        <authorList>
            <person name="Magalhaes I.L.F."/>
            <person name="Oliveira U."/>
            <person name="Santos F.R."/>
            <person name="Vidigal T.H.D.A."/>
            <person name="Brescovit A.D."/>
            <person name="Santos A.J."/>
        </authorList>
    </citation>
    <scope>NUCLEOTIDE SEQUENCE</scope>
    <source>
        <tissue evidence="1">Shoot tissue taken approximately 20 cm above the soil surface</tissue>
    </source>
</reference>
<accession>A0A0A9HE25</accession>
<protein>
    <submittedName>
        <fullName evidence="1">Uncharacterized protein</fullName>
    </submittedName>
</protein>
<organism evidence="1">
    <name type="scientific">Arundo donax</name>
    <name type="common">Giant reed</name>
    <name type="synonym">Donax arundinaceus</name>
    <dbReference type="NCBI Taxonomy" id="35708"/>
    <lineage>
        <taxon>Eukaryota</taxon>
        <taxon>Viridiplantae</taxon>
        <taxon>Streptophyta</taxon>
        <taxon>Embryophyta</taxon>
        <taxon>Tracheophyta</taxon>
        <taxon>Spermatophyta</taxon>
        <taxon>Magnoliopsida</taxon>
        <taxon>Liliopsida</taxon>
        <taxon>Poales</taxon>
        <taxon>Poaceae</taxon>
        <taxon>PACMAD clade</taxon>
        <taxon>Arundinoideae</taxon>
        <taxon>Arundineae</taxon>
        <taxon>Arundo</taxon>
    </lineage>
</organism>
<proteinExistence type="predicted"/>
<dbReference type="EMBL" id="GBRH01162451">
    <property type="protein sequence ID" value="JAE35445.1"/>
    <property type="molecule type" value="Transcribed_RNA"/>
</dbReference>
<evidence type="ECO:0000313" key="1">
    <source>
        <dbReference type="EMBL" id="JAE35445.1"/>
    </source>
</evidence>
<reference evidence="1" key="2">
    <citation type="journal article" date="2015" name="Data Brief">
        <title>Shoot transcriptome of the giant reed, Arundo donax.</title>
        <authorList>
            <person name="Barrero R.A."/>
            <person name="Guerrero F.D."/>
            <person name="Moolhuijzen P."/>
            <person name="Goolsby J.A."/>
            <person name="Tidwell J."/>
            <person name="Bellgard S.E."/>
            <person name="Bellgard M.I."/>
        </authorList>
    </citation>
    <scope>NUCLEOTIDE SEQUENCE</scope>
    <source>
        <tissue evidence="1">Shoot tissue taken approximately 20 cm above the soil surface</tissue>
    </source>
</reference>
<name>A0A0A9HE25_ARUDO</name>
<sequence>MSGRVIPR</sequence>